<dbReference type="AlphaFoldDB" id="A0A1Q8ZQZ5"/>
<keyword evidence="8" id="KW-0520">NAD</keyword>
<dbReference type="GO" id="GO:0106312">
    <property type="term" value="F:methylenetetrahydrofolate reductase (NADH) activity"/>
    <property type="evidence" value="ECO:0007669"/>
    <property type="project" value="UniProtKB-EC"/>
</dbReference>
<dbReference type="PANTHER" id="PTHR45754:SF3">
    <property type="entry name" value="METHYLENETETRAHYDROFOLATE REDUCTASE (NADPH)"/>
    <property type="match status" value="1"/>
</dbReference>
<dbReference type="EMBL" id="MKIM01000027">
    <property type="protein sequence ID" value="OLP44479.1"/>
    <property type="molecule type" value="Genomic_DNA"/>
</dbReference>
<accession>A0A1Q8ZQZ5</accession>
<dbReference type="InterPro" id="IPR029041">
    <property type="entry name" value="FAD-linked_oxidoreductase-like"/>
</dbReference>
<organism evidence="13 14">
    <name type="scientific">Rhizobium oryziradicis</name>
    <dbReference type="NCBI Taxonomy" id="1867956"/>
    <lineage>
        <taxon>Bacteria</taxon>
        <taxon>Pseudomonadati</taxon>
        <taxon>Pseudomonadota</taxon>
        <taxon>Alphaproteobacteria</taxon>
        <taxon>Hyphomicrobiales</taxon>
        <taxon>Rhizobiaceae</taxon>
        <taxon>Rhizobium/Agrobacterium group</taxon>
        <taxon>Rhizobium</taxon>
    </lineage>
</organism>
<dbReference type="STRING" id="1867956.BJF95_08135"/>
<dbReference type="NCBIfam" id="TIGR00676">
    <property type="entry name" value="fadh2"/>
    <property type="match status" value="1"/>
</dbReference>
<sequence length="309" mass="33553">MAGHLQTQALKRPFKLSFEFFPPKSEDMEAQLWETVDDLAGWEPEFVSVTYGAGGTTKAPTLAAVRRLIGQTPLATASHLTCVGATREDVANVVEEFRAVGVKHFVALRGDPPTGVGSAYQPHPGGYENAAALVAGLKDLGDFEISVSAYPEKHPESADLAMDIDMLKRKVDNGATRALTQFFFDNDLFEHYLNRVRAAGITIPIVPGIMPILNLTQLKRFASMCGTSVPAWLDDRFAGLEDSPADRARVAAEIAAEQIADLQRRGVDEFHLYTMNRAPLVNTTLQQLGLSKPKLMVESDAQLAVSATA</sequence>
<dbReference type="Pfam" id="PF02219">
    <property type="entry name" value="MTHFR"/>
    <property type="match status" value="1"/>
</dbReference>
<dbReference type="EC" id="1.5.1.54" evidence="12"/>
<evidence type="ECO:0000256" key="1">
    <source>
        <dbReference type="ARBA" id="ARBA00001974"/>
    </source>
</evidence>
<keyword evidence="4" id="KW-0028">Amino-acid biosynthesis</keyword>
<evidence type="ECO:0000256" key="8">
    <source>
        <dbReference type="ARBA" id="ARBA00023027"/>
    </source>
</evidence>
<name>A0A1Q8ZQZ5_9HYPH</name>
<evidence type="ECO:0000256" key="12">
    <source>
        <dbReference type="RuleBase" id="RU003862"/>
    </source>
</evidence>
<comment type="similarity">
    <text evidence="3 12">Belongs to the methylenetetrahydrofolate reductase family.</text>
</comment>
<dbReference type="OrthoDB" id="9812555at2"/>
<dbReference type="GO" id="GO:0005829">
    <property type="term" value="C:cytosol"/>
    <property type="evidence" value="ECO:0007669"/>
    <property type="project" value="InterPro"/>
</dbReference>
<evidence type="ECO:0000256" key="2">
    <source>
        <dbReference type="ARBA" id="ARBA00004777"/>
    </source>
</evidence>
<dbReference type="InterPro" id="IPR003171">
    <property type="entry name" value="Mehydrof_redctse-like"/>
</dbReference>
<comment type="pathway">
    <text evidence="10">Amino-acid biosynthesis; L-methionine biosynthesis via de novo pathway.</text>
</comment>
<evidence type="ECO:0000256" key="5">
    <source>
        <dbReference type="ARBA" id="ARBA00022630"/>
    </source>
</evidence>
<evidence type="ECO:0000256" key="7">
    <source>
        <dbReference type="ARBA" id="ARBA00023002"/>
    </source>
</evidence>
<reference evidence="13 14" key="1">
    <citation type="submission" date="2016-09" db="EMBL/GenBank/DDBJ databases">
        <title>Rhizobium oryziradicis sp. nov., isolated from the root of rice.</title>
        <authorList>
            <person name="Zhao J."/>
            <person name="Zhang X."/>
        </authorList>
    </citation>
    <scope>NUCLEOTIDE SEQUENCE [LARGE SCALE GENOMIC DNA]</scope>
    <source>
        <strain evidence="13 14">N19</strain>
    </source>
</reference>
<dbReference type="SUPFAM" id="SSF51730">
    <property type="entry name" value="FAD-linked oxidoreductase"/>
    <property type="match status" value="1"/>
</dbReference>
<dbReference type="RefSeq" id="WP_075639990.1">
    <property type="nucleotide sequence ID" value="NZ_MKIM01000027.1"/>
</dbReference>
<keyword evidence="5 12" id="KW-0285">Flavoprotein</keyword>
<keyword evidence="6 12" id="KW-0274">FAD</keyword>
<protein>
    <recommendedName>
        <fullName evidence="12">Methylenetetrahydrofolate reductase</fullName>
        <ecNumber evidence="12">1.5.1.54</ecNumber>
    </recommendedName>
</protein>
<dbReference type="InterPro" id="IPR004620">
    <property type="entry name" value="MTHF_reductase_bac"/>
</dbReference>
<comment type="caution">
    <text evidence="13">The sequence shown here is derived from an EMBL/GenBank/DDBJ whole genome shotgun (WGS) entry which is preliminary data.</text>
</comment>
<dbReference type="UniPathway" id="UPA00193"/>
<evidence type="ECO:0000256" key="10">
    <source>
        <dbReference type="ARBA" id="ARBA00034478"/>
    </source>
</evidence>
<evidence type="ECO:0000256" key="3">
    <source>
        <dbReference type="ARBA" id="ARBA00006743"/>
    </source>
</evidence>
<evidence type="ECO:0000256" key="9">
    <source>
        <dbReference type="ARBA" id="ARBA00023167"/>
    </source>
</evidence>
<keyword evidence="9" id="KW-0486">Methionine biosynthesis</keyword>
<evidence type="ECO:0000256" key="6">
    <source>
        <dbReference type="ARBA" id="ARBA00022827"/>
    </source>
</evidence>
<dbReference type="GO" id="GO:0035999">
    <property type="term" value="P:tetrahydrofolate interconversion"/>
    <property type="evidence" value="ECO:0007669"/>
    <property type="project" value="UniProtKB-UniPathway"/>
</dbReference>
<keyword evidence="14" id="KW-1185">Reference proteome</keyword>
<evidence type="ECO:0000313" key="13">
    <source>
        <dbReference type="EMBL" id="OLP44479.1"/>
    </source>
</evidence>
<evidence type="ECO:0000256" key="11">
    <source>
        <dbReference type="ARBA" id="ARBA00048628"/>
    </source>
</evidence>
<comment type="cofactor">
    <cofactor evidence="1 12">
        <name>FAD</name>
        <dbReference type="ChEBI" id="CHEBI:57692"/>
    </cofactor>
</comment>
<dbReference type="Gene3D" id="3.20.20.220">
    <property type="match status" value="1"/>
</dbReference>
<dbReference type="CDD" id="cd00537">
    <property type="entry name" value="MTHFR"/>
    <property type="match status" value="1"/>
</dbReference>
<proteinExistence type="inferred from homology"/>
<gene>
    <name evidence="13" type="ORF">BJF95_08135</name>
</gene>
<dbReference type="PANTHER" id="PTHR45754">
    <property type="entry name" value="METHYLENETETRAHYDROFOLATE REDUCTASE"/>
    <property type="match status" value="1"/>
</dbReference>
<evidence type="ECO:0000313" key="14">
    <source>
        <dbReference type="Proteomes" id="UP000186894"/>
    </source>
</evidence>
<dbReference type="GO" id="GO:0071949">
    <property type="term" value="F:FAD binding"/>
    <property type="evidence" value="ECO:0007669"/>
    <property type="project" value="TreeGrafter"/>
</dbReference>
<keyword evidence="7 12" id="KW-0560">Oxidoreductase</keyword>
<dbReference type="GO" id="GO:0009086">
    <property type="term" value="P:methionine biosynthetic process"/>
    <property type="evidence" value="ECO:0007669"/>
    <property type="project" value="UniProtKB-KW"/>
</dbReference>
<evidence type="ECO:0000256" key="4">
    <source>
        <dbReference type="ARBA" id="ARBA00022605"/>
    </source>
</evidence>
<comment type="catalytic activity">
    <reaction evidence="11">
        <text>(6S)-5-methyl-5,6,7,8-tetrahydrofolate + NAD(+) = (6R)-5,10-methylene-5,6,7,8-tetrahydrofolate + NADH + H(+)</text>
        <dbReference type="Rhea" id="RHEA:19821"/>
        <dbReference type="ChEBI" id="CHEBI:15378"/>
        <dbReference type="ChEBI" id="CHEBI:15636"/>
        <dbReference type="ChEBI" id="CHEBI:18608"/>
        <dbReference type="ChEBI" id="CHEBI:57540"/>
        <dbReference type="ChEBI" id="CHEBI:57945"/>
        <dbReference type="EC" id="1.5.1.54"/>
    </reaction>
    <physiologicalReaction direction="right-to-left" evidence="11">
        <dbReference type="Rhea" id="RHEA:19823"/>
    </physiologicalReaction>
</comment>
<comment type="pathway">
    <text evidence="2 12">One-carbon metabolism; tetrahydrofolate interconversion.</text>
</comment>
<dbReference type="Proteomes" id="UP000186894">
    <property type="component" value="Unassembled WGS sequence"/>
</dbReference>